<dbReference type="GO" id="GO:0006396">
    <property type="term" value="P:RNA processing"/>
    <property type="evidence" value="ECO:0007669"/>
    <property type="project" value="InterPro"/>
</dbReference>
<dbReference type="InterPro" id="IPR029064">
    <property type="entry name" value="Ribosomal_eL30-like_sf"/>
</dbReference>
<comment type="caution">
    <text evidence="6">The sequence shown here is derived from an EMBL/GenBank/DDBJ whole genome shotgun (WGS) entry which is preliminary data.</text>
</comment>
<dbReference type="InterPro" id="IPR029028">
    <property type="entry name" value="Alpha/beta_knot_MTases"/>
</dbReference>
<dbReference type="AlphaFoldDB" id="A0A0R2NX67"/>
<keyword evidence="2" id="KW-0489">Methyltransferase</keyword>
<evidence type="ECO:0000313" key="6">
    <source>
        <dbReference type="EMBL" id="KRO30453.1"/>
    </source>
</evidence>
<dbReference type="SUPFAM" id="SSF55315">
    <property type="entry name" value="L30e-like"/>
    <property type="match status" value="1"/>
</dbReference>
<dbReference type="GO" id="GO:0005829">
    <property type="term" value="C:cytosol"/>
    <property type="evidence" value="ECO:0007669"/>
    <property type="project" value="TreeGrafter"/>
</dbReference>
<feature type="region of interest" description="Disordered" evidence="4">
    <location>
        <begin position="1"/>
        <end position="75"/>
    </location>
</feature>
<dbReference type="GO" id="GO:0032259">
    <property type="term" value="P:methylation"/>
    <property type="evidence" value="ECO:0007669"/>
    <property type="project" value="UniProtKB-KW"/>
</dbReference>
<reference evidence="6 7" key="1">
    <citation type="submission" date="2015-10" db="EMBL/GenBank/DDBJ databases">
        <title>Metagenome-Assembled Genomes uncover a global brackish microbiome.</title>
        <authorList>
            <person name="Hugerth L.W."/>
            <person name="Larsson J."/>
            <person name="Alneberg J."/>
            <person name="Lindh M.V."/>
            <person name="Legrand C."/>
            <person name="Pinhassi J."/>
            <person name="Andersson A.F."/>
        </authorList>
    </citation>
    <scope>NUCLEOTIDE SEQUENCE [LARGE SCALE GENOMIC DNA]</scope>
    <source>
        <strain evidence="6">BACL2 MAG-120802-bin41</strain>
    </source>
</reference>
<name>A0A0R2NX67_9ACTN</name>
<dbReference type="Gene3D" id="3.40.1280.10">
    <property type="match status" value="1"/>
</dbReference>
<keyword evidence="3" id="KW-0808">Transferase</keyword>
<feature type="compositionally biased region" description="Basic residues" evidence="4">
    <location>
        <begin position="8"/>
        <end position="17"/>
    </location>
</feature>
<evidence type="ECO:0000313" key="7">
    <source>
        <dbReference type="Proteomes" id="UP000053941"/>
    </source>
</evidence>
<organism evidence="6 7">
    <name type="scientific">Actinobacteria bacterium BACL2 MAG-120802-bin41</name>
    <dbReference type="NCBI Taxonomy" id="1655568"/>
    <lineage>
        <taxon>Bacteria</taxon>
        <taxon>Bacillati</taxon>
        <taxon>Actinomycetota</taxon>
        <taxon>Actinomycetes</taxon>
        <taxon>Actinomycetes incertae sedis</taxon>
        <taxon>ac1 cluster</taxon>
    </lineage>
</organism>
<evidence type="ECO:0000256" key="4">
    <source>
        <dbReference type="SAM" id="MobiDB-lite"/>
    </source>
</evidence>
<comment type="similarity">
    <text evidence="1">Belongs to the class IV-like SAM-binding methyltransferase superfamily. RNA methyltransferase TrmH family.</text>
</comment>
<dbReference type="PANTHER" id="PTHR46429:SF1">
    <property type="entry name" value="23S RRNA (GUANOSINE-2'-O-)-METHYLTRANSFERASE RLMB"/>
    <property type="match status" value="1"/>
</dbReference>
<sequence length="323" mass="35245">MAKPDRKPPKKSTRSLRGKGPTPKAEDRPYHKKYKSKEDSARKRTEGKRTEGKRTDFKRGPKGDKKFAPRRDFRRNEREHVDTVAGRNAVLEALRAGIPAKELILASGVDVDERLNESIRLAQKMAIGIKEVERRAIENMTGIANHQGIALVVKPFQYSSQKEIFARAKDPALFIAVDGVTDPRNIGAIARSSAAFSADGLLIPERRNASLTAAAWKSSAGAAARLPIAQITNLARSVEDAKAYGCFIVGLDGDADTSVEEMEIADQPLYLIVGSEGKGLSRLIREKCDLLVSIPMSSAVESLNASVAVSIALYAVDRKRAIK</sequence>
<accession>A0A0R2NX67</accession>
<dbReference type="EMBL" id="LIAS01000117">
    <property type="protein sequence ID" value="KRO30453.1"/>
    <property type="molecule type" value="Genomic_DNA"/>
</dbReference>
<dbReference type="CDD" id="cd18103">
    <property type="entry name" value="SpoU-like_RlmB"/>
    <property type="match status" value="1"/>
</dbReference>
<dbReference type="SUPFAM" id="SSF75217">
    <property type="entry name" value="alpha/beta knot"/>
    <property type="match status" value="1"/>
</dbReference>
<dbReference type="Proteomes" id="UP000053941">
    <property type="component" value="Unassembled WGS sequence"/>
</dbReference>
<feature type="compositionally biased region" description="Basic and acidic residues" evidence="4">
    <location>
        <begin position="36"/>
        <end position="75"/>
    </location>
</feature>
<dbReference type="InterPro" id="IPR004441">
    <property type="entry name" value="rRNA_MeTrfase_TrmH"/>
</dbReference>
<dbReference type="NCBIfam" id="TIGR00186">
    <property type="entry name" value="rRNA_methyl_3"/>
    <property type="match status" value="1"/>
</dbReference>
<gene>
    <name evidence="6" type="ORF">ABR60_00845</name>
</gene>
<dbReference type="Pfam" id="PF08032">
    <property type="entry name" value="SpoU_sub_bind"/>
    <property type="match status" value="1"/>
</dbReference>
<protein>
    <recommendedName>
        <fullName evidence="5">RNA 2-O ribose methyltransferase substrate binding domain-containing protein</fullName>
    </recommendedName>
</protein>
<evidence type="ECO:0000256" key="2">
    <source>
        <dbReference type="ARBA" id="ARBA00022603"/>
    </source>
</evidence>
<evidence type="ECO:0000259" key="5">
    <source>
        <dbReference type="SMART" id="SM00967"/>
    </source>
</evidence>
<dbReference type="GO" id="GO:0008173">
    <property type="term" value="F:RNA methyltransferase activity"/>
    <property type="evidence" value="ECO:0007669"/>
    <property type="project" value="InterPro"/>
</dbReference>
<dbReference type="GO" id="GO:0003723">
    <property type="term" value="F:RNA binding"/>
    <property type="evidence" value="ECO:0007669"/>
    <property type="project" value="InterPro"/>
</dbReference>
<evidence type="ECO:0000256" key="1">
    <source>
        <dbReference type="ARBA" id="ARBA00007228"/>
    </source>
</evidence>
<proteinExistence type="inferred from homology"/>
<evidence type="ECO:0000256" key="3">
    <source>
        <dbReference type="ARBA" id="ARBA00022679"/>
    </source>
</evidence>
<dbReference type="InterPro" id="IPR013123">
    <property type="entry name" value="SpoU_subst-bd"/>
</dbReference>
<dbReference type="InterPro" id="IPR029026">
    <property type="entry name" value="tRNA_m1G_MTases_N"/>
</dbReference>
<dbReference type="InterPro" id="IPR001537">
    <property type="entry name" value="SpoU_MeTrfase"/>
</dbReference>
<dbReference type="SMART" id="SM00967">
    <property type="entry name" value="SpoU_sub_bind"/>
    <property type="match status" value="1"/>
</dbReference>
<dbReference type="PANTHER" id="PTHR46429">
    <property type="entry name" value="23S RRNA (GUANOSINE-2'-O-)-METHYLTRANSFERASE RLMB"/>
    <property type="match status" value="1"/>
</dbReference>
<feature type="domain" description="RNA 2-O ribose methyltransferase substrate binding" evidence="5">
    <location>
        <begin position="83"/>
        <end position="159"/>
    </location>
</feature>
<dbReference type="Gene3D" id="3.30.1330.30">
    <property type="match status" value="1"/>
</dbReference>
<dbReference type="Pfam" id="PF00588">
    <property type="entry name" value="SpoU_methylase"/>
    <property type="match status" value="1"/>
</dbReference>